<dbReference type="RefSeq" id="WP_130041312.1">
    <property type="nucleotide sequence ID" value="NZ_RCXW01000003.1"/>
</dbReference>
<gene>
    <name evidence="1" type="ORF">GAN93_25115</name>
</gene>
<evidence type="ECO:0000313" key="1">
    <source>
        <dbReference type="EMBL" id="KAB4446519.1"/>
    </source>
</evidence>
<organism evidence="1 2">
    <name type="scientific">Bacteroides thetaiotaomicron</name>
    <dbReference type="NCBI Taxonomy" id="818"/>
    <lineage>
        <taxon>Bacteria</taxon>
        <taxon>Pseudomonadati</taxon>
        <taxon>Bacteroidota</taxon>
        <taxon>Bacteroidia</taxon>
        <taxon>Bacteroidales</taxon>
        <taxon>Bacteroidaceae</taxon>
        <taxon>Bacteroides</taxon>
    </lineage>
</organism>
<dbReference type="AlphaFoldDB" id="A0A7J5JAF3"/>
<proteinExistence type="predicted"/>
<evidence type="ECO:0000313" key="2">
    <source>
        <dbReference type="Proteomes" id="UP000460317"/>
    </source>
</evidence>
<sequence>MKRLKTLLGYYIPTFFEMQVDSTDDNMIISKMSDIDATILFHEYIHFLQDFTTYYGLNNLYVQSEYIHSVVNRIYKTNKQFAVPFEITDNNDNLLLNQQICNLTAGDTDESSIYTIDEIIENTDELIPNPYINNIQSVVLNPNDNIRSFGALAIMESMSYIMERLCSPIGVQISPDYPYRAAELVAQHYNKEFGDDLLKVLALCDISLLNSNPGVYFVDTAKKIGSGELVINNAEELYDWFYKKTCSVAGSSPQAFEQVFKNLSNQVNQSLHSYICDVPQHETFHEWINRLTDFAIDWRINDKYFLLKMAKQNDLKKNNCWGYTISKVGSPLMKNRYNHYFKLPYEDMEAGDNVEIFNAIKEIYQLFSNGKKNCGMLNWCCESPNSTPNELCKTEPWKKCNEKSLCPYAFLWKHWNLKTYEPI</sequence>
<protein>
    <submittedName>
        <fullName evidence="1">Uncharacterized protein</fullName>
    </submittedName>
</protein>
<comment type="caution">
    <text evidence="1">The sequence shown here is derived from an EMBL/GenBank/DDBJ whole genome shotgun (WGS) entry which is preliminary data.</text>
</comment>
<name>A0A7J5JAF3_BACT4</name>
<reference evidence="1 2" key="1">
    <citation type="journal article" date="2019" name="Nat. Med.">
        <title>A library of human gut bacterial isolates paired with longitudinal multiomics data enables mechanistic microbiome research.</title>
        <authorList>
            <person name="Poyet M."/>
            <person name="Groussin M."/>
            <person name="Gibbons S.M."/>
            <person name="Avila-Pacheco J."/>
            <person name="Jiang X."/>
            <person name="Kearney S.M."/>
            <person name="Perrotta A.R."/>
            <person name="Berdy B."/>
            <person name="Zhao S."/>
            <person name="Lieberman T.D."/>
            <person name="Swanson P.K."/>
            <person name="Smith M."/>
            <person name="Roesemann S."/>
            <person name="Alexander J.E."/>
            <person name="Rich S.A."/>
            <person name="Livny J."/>
            <person name="Vlamakis H."/>
            <person name="Clish C."/>
            <person name="Bullock K."/>
            <person name="Deik A."/>
            <person name="Scott J."/>
            <person name="Pierce K.A."/>
            <person name="Xavier R.J."/>
            <person name="Alm E.J."/>
        </authorList>
    </citation>
    <scope>NUCLEOTIDE SEQUENCE [LARGE SCALE GENOMIC DNA]</scope>
    <source>
        <strain evidence="1 2">BIOML-A165</strain>
    </source>
</reference>
<dbReference type="Proteomes" id="UP000460317">
    <property type="component" value="Unassembled WGS sequence"/>
</dbReference>
<accession>A0A7J5JAF3</accession>
<dbReference type="EMBL" id="WCSB01000070">
    <property type="protein sequence ID" value="KAB4446519.1"/>
    <property type="molecule type" value="Genomic_DNA"/>
</dbReference>